<feature type="domain" description="Ubiquitin-like protease family profile" evidence="7">
    <location>
        <begin position="765"/>
        <end position="950"/>
    </location>
</feature>
<accession>A0ABD3MHK4</accession>
<dbReference type="Pfam" id="PF02902">
    <property type="entry name" value="Peptidase_C48"/>
    <property type="match status" value="1"/>
</dbReference>
<dbReference type="GO" id="GO:0006508">
    <property type="term" value="P:proteolysis"/>
    <property type="evidence" value="ECO:0007669"/>
    <property type="project" value="UniProtKB-KW"/>
</dbReference>
<dbReference type="SUPFAM" id="SSF82657">
    <property type="entry name" value="BolA-like"/>
    <property type="match status" value="1"/>
</dbReference>
<evidence type="ECO:0000313" key="8">
    <source>
        <dbReference type="EMBL" id="KAL3760020.1"/>
    </source>
</evidence>
<dbReference type="PROSITE" id="PS50600">
    <property type="entry name" value="ULP_PROTEASE"/>
    <property type="match status" value="1"/>
</dbReference>
<evidence type="ECO:0000256" key="5">
    <source>
        <dbReference type="SAM" id="MobiDB-lite"/>
    </source>
</evidence>
<keyword evidence="4" id="KW-0175">Coiled coil</keyword>
<dbReference type="SUPFAM" id="SSF82649">
    <property type="entry name" value="SufE/NifU"/>
    <property type="match status" value="1"/>
</dbReference>
<proteinExistence type="inferred from homology"/>
<keyword evidence="6" id="KW-0732">Signal</keyword>
<feature type="region of interest" description="Disordered" evidence="5">
    <location>
        <begin position="28"/>
        <end position="84"/>
    </location>
</feature>
<dbReference type="SUPFAM" id="SSF54001">
    <property type="entry name" value="Cysteine proteinases"/>
    <property type="match status" value="1"/>
</dbReference>
<dbReference type="InterPro" id="IPR003653">
    <property type="entry name" value="Peptidase_C48_C"/>
</dbReference>
<dbReference type="InterPro" id="IPR002634">
    <property type="entry name" value="BolA"/>
</dbReference>
<dbReference type="Gene3D" id="3.90.1010.10">
    <property type="match status" value="1"/>
</dbReference>
<evidence type="ECO:0000256" key="4">
    <source>
        <dbReference type="SAM" id="Coils"/>
    </source>
</evidence>
<keyword evidence="2" id="KW-0645">Protease</keyword>
<feature type="compositionally biased region" description="Polar residues" evidence="5">
    <location>
        <begin position="281"/>
        <end position="292"/>
    </location>
</feature>
<evidence type="ECO:0000256" key="3">
    <source>
        <dbReference type="ARBA" id="ARBA00022801"/>
    </source>
</evidence>
<reference evidence="8 9" key="1">
    <citation type="submission" date="2024-10" db="EMBL/GenBank/DDBJ databases">
        <title>Updated reference genomes for cyclostephanoid diatoms.</title>
        <authorList>
            <person name="Roberts W.R."/>
            <person name="Alverson A.J."/>
        </authorList>
    </citation>
    <scope>NUCLEOTIDE SEQUENCE [LARGE SCALE GENOMIC DNA]</scope>
    <source>
        <strain evidence="8 9">AJA232-27</strain>
    </source>
</reference>
<dbReference type="PANTHER" id="PTHR46230:SF3">
    <property type="entry name" value="SUFE-LIKE PROTEIN 1, CHLOROPLASTIC_MITOCHONDRIAL"/>
    <property type="match status" value="1"/>
</dbReference>
<name>A0ABD3MHK4_9STRA</name>
<dbReference type="Gene3D" id="3.30.300.90">
    <property type="entry name" value="BolA-like"/>
    <property type="match status" value="1"/>
</dbReference>
<dbReference type="Gene3D" id="3.40.395.10">
    <property type="entry name" value="Adenoviral Proteinase, Chain A"/>
    <property type="match status" value="1"/>
</dbReference>
<feature type="signal peptide" evidence="6">
    <location>
        <begin position="1"/>
        <end position="33"/>
    </location>
</feature>
<dbReference type="InterPro" id="IPR036065">
    <property type="entry name" value="BolA-like_sf"/>
</dbReference>
<evidence type="ECO:0000256" key="6">
    <source>
        <dbReference type="SAM" id="SignalP"/>
    </source>
</evidence>
<comment type="caution">
    <text evidence="8">The sequence shown here is derived from an EMBL/GenBank/DDBJ whole genome shotgun (WGS) entry which is preliminary data.</text>
</comment>
<dbReference type="PANTHER" id="PTHR46230">
    <property type="match status" value="1"/>
</dbReference>
<feature type="region of interest" description="Disordered" evidence="5">
    <location>
        <begin position="264"/>
        <end position="292"/>
    </location>
</feature>
<feature type="chain" id="PRO_5044866043" description="Ubiquitin-like protease family profile domain-containing protein" evidence="6">
    <location>
        <begin position="34"/>
        <end position="981"/>
    </location>
</feature>
<dbReference type="GO" id="GO:0008233">
    <property type="term" value="F:peptidase activity"/>
    <property type="evidence" value="ECO:0007669"/>
    <property type="project" value="UniProtKB-KW"/>
</dbReference>
<dbReference type="Pfam" id="PF01722">
    <property type="entry name" value="BolA"/>
    <property type="match status" value="1"/>
</dbReference>
<evidence type="ECO:0000256" key="2">
    <source>
        <dbReference type="ARBA" id="ARBA00022670"/>
    </source>
</evidence>
<evidence type="ECO:0000259" key="7">
    <source>
        <dbReference type="PROSITE" id="PS50600"/>
    </source>
</evidence>
<dbReference type="InterPro" id="IPR003808">
    <property type="entry name" value="Fe-S_metab-assoc_dom"/>
</dbReference>
<dbReference type="EMBL" id="JALLBG020000194">
    <property type="protein sequence ID" value="KAL3760020.1"/>
    <property type="molecule type" value="Genomic_DNA"/>
</dbReference>
<keyword evidence="9" id="KW-1185">Reference proteome</keyword>
<organism evidence="8 9">
    <name type="scientific">Discostella pseudostelligera</name>
    <dbReference type="NCBI Taxonomy" id="259834"/>
    <lineage>
        <taxon>Eukaryota</taxon>
        <taxon>Sar</taxon>
        <taxon>Stramenopiles</taxon>
        <taxon>Ochrophyta</taxon>
        <taxon>Bacillariophyta</taxon>
        <taxon>Coscinodiscophyceae</taxon>
        <taxon>Thalassiosirophycidae</taxon>
        <taxon>Stephanodiscales</taxon>
        <taxon>Stephanodiscaceae</taxon>
        <taxon>Discostella</taxon>
    </lineage>
</organism>
<feature type="compositionally biased region" description="Basic and acidic residues" evidence="5">
    <location>
        <begin position="264"/>
        <end position="277"/>
    </location>
</feature>
<feature type="coiled-coil region" evidence="4">
    <location>
        <begin position="683"/>
        <end position="728"/>
    </location>
</feature>
<keyword evidence="3" id="KW-0378">Hydrolase</keyword>
<feature type="compositionally biased region" description="Basic residues" evidence="5">
    <location>
        <begin position="54"/>
        <end position="63"/>
    </location>
</feature>
<feature type="compositionally biased region" description="Low complexity" evidence="5">
    <location>
        <begin position="43"/>
        <end position="53"/>
    </location>
</feature>
<dbReference type="AlphaFoldDB" id="A0ABD3MHK4"/>
<dbReference type="InterPro" id="IPR038765">
    <property type="entry name" value="Papain-like_cys_pep_sf"/>
</dbReference>
<dbReference type="Proteomes" id="UP001530293">
    <property type="component" value="Unassembled WGS sequence"/>
</dbReference>
<dbReference type="Pfam" id="PF02657">
    <property type="entry name" value="SufE"/>
    <property type="match status" value="1"/>
</dbReference>
<sequence>MKAGKPFLIAGVPIAGLALHSLSSGAGAGVASAWTPPRPTAPPLSSSAASKSSHVGRRHHHARSLSTSSSLVSSRANNNKNNNHLLFSSTSTNLDEHILQSLHLTPELQMMTQAFASIPDEKTRHKQLLYMASKLPTVNEEETTLRIPENKVPGCLSTVHVDCVVEKKSGVEGVNGNGKEDGDNGEDEQWVVNYFGDSDGLLTKGLLALLIRGLSGCTPEQINAVDPQFIQTAKISQSLTPGRNNGFLNMLAVMKKKAVEAVEREKNATTKNVREEGEAVSDTTTNGDDLSTSSGTNIVSSFTPIDGKPMYNAILSTLISTLKPTSITLTDTSYQHAGHAGSKGWDESGESHFELMVVADAFEGLNLVKRHKLIYMLLGEVMPKIHALAIVARSASEFSTKNAAIRTSKESGRRPGGEKLVWKVAATDGDSNDRVLGRKATTTEVTDENDGNRINIPSSPHGSFRKLFISGGVKHAMQTEIVNLPLPATLANICIALSSSTDVLDAYADADYDLHNDDDFIKSFEIIGSHLQDLSLSSPTQRREKRKSQFKSACRSLVASGNNTMLETWDDVQRNLSGVFTFSVLDIVELSDDEIPTRQPDFKSAASPTSTSPKRGMGKAKSVPKSAQRHSQSIKSRLSMVAKAVLPSFLPIDEFTEQIKRKIGIEKFELMYRGLYLESNPPISTYDDEMAKLEKKIKEKESQRRSSLREAEILAAKEKADKEKEAKESAMKLLRPLTAEEQKIVTKATRGIGPPSEILASQDADSVQRSSMQTLNPGQWLNDEIINYFLKNCLAKRDEKLCAKQPGRKRSHFFNSFFVQTMFDDKNNNRALRGKYNYKNVKRWSKKVPGKDIFKLKYILCPINLDNMHWTSAVIFMEEKRIQYYDSLGGTDMSKLEGLLQYVKDEFKAKNDGKEMDAAEWELVGCTRDTPRQRNGFDCGVFTCMFCDFISKDCPLVFNQEHIDQCRDRIALSIMKNCAIE</sequence>
<gene>
    <name evidence="8" type="ORF">ACHAWU_006568</name>
</gene>
<comment type="similarity">
    <text evidence="1">Belongs to the peptidase C48 family.</text>
</comment>
<feature type="compositionally biased region" description="Low complexity" evidence="5">
    <location>
        <begin position="64"/>
        <end position="83"/>
    </location>
</feature>
<feature type="region of interest" description="Disordered" evidence="5">
    <location>
        <begin position="597"/>
        <end position="633"/>
    </location>
</feature>
<evidence type="ECO:0000256" key="1">
    <source>
        <dbReference type="ARBA" id="ARBA00005234"/>
    </source>
</evidence>
<evidence type="ECO:0000313" key="9">
    <source>
        <dbReference type="Proteomes" id="UP001530293"/>
    </source>
</evidence>
<protein>
    <recommendedName>
        <fullName evidence="7">Ubiquitin-like protease family profile domain-containing protein</fullName>
    </recommendedName>
</protein>